<dbReference type="EMBL" id="CAJJDP010000045">
    <property type="protein sequence ID" value="CAD8164874.1"/>
    <property type="molecule type" value="Genomic_DNA"/>
</dbReference>
<accession>A0A8S1UKG1</accession>
<evidence type="ECO:0000313" key="2">
    <source>
        <dbReference type="Proteomes" id="UP000683925"/>
    </source>
</evidence>
<comment type="caution">
    <text evidence="1">The sequence shown here is derived from an EMBL/GenBank/DDBJ whole genome shotgun (WGS) entry which is preliminary data.</text>
</comment>
<reference evidence="1" key="1">
    <citation type="submission" date="2021-01" db="EMBL/GenBank/DDBJ databases">
        <authorList>
            <consortium name="Genoscope - CEA"/>
            <person name="William W."/>
        </authorList>
    </citation>
    <scope>NUCLEOTIDE SEQUENCE</scope>
</reference>
<name>A0A8S1UKG1_PAROT</name>
<keyword evidence="2" id="KW-1185">Reference proteome</keyword>
<organism evidence="1 2">
    <name type="scientific">Paramecium octaurelia</name>
    <dbReference type="NCBI Taxonomy" id="43137"/>
    <lineage>
        <taxon>Eukaryota</taxon>
        <taxon>Sar</taxon>
        <taxon>Alveolata</taxon>
        <taxon>Ciliophora</taxon>
        <taxon>Intramacronucleata</taxon>
        <taxon>Oligohymenophorea</taxon>
        <taxon>Peniculida</taxon>
        <taxon>Parameciidae</taxon>
        <taxon>Paramecium</taxon>
    </lineage>
</organism>
<dbReference type="AlphaFoldDB" id="A0A8S1UKG1"/>
<dbReference type="Proteomes" id="UP000683925">
    <property type="component" value="Unassembled WGS sequence"/>
</dbReference>
<proteinExistence type="predicted"/>
<gene>
    <name evidence="1" type="ORF">POCTA_138.1.T0450275</name>
</gene>
<evidence type="ECO:0000313" key="1">
    <source>
        <dbReference type="EMBL" id="CAD8164874.1"/>
    </source>
</evidence>
<sequence>MLQKNLCRMDYKVLQLQVFEKVLNGKYQHEIIIIREDQFIPQIKDFFQFPYTSTSMTISIGTPIFATVSENTPYIGIRYFEVFSYYENKIIIDESLLHQDDYILEFEEIFSSQQNCVVGCRNCIRDLCVECFSG</sequence>
<protein>
    <submittedName>
        <fullName evidence="1">Uncharacterized protein</fullName>
    </submittedName>
</protein>